<evidence type="ECO:0000256" key="1">
    <source>
        <dbReference type="SAM" id="MobiDB-lite"/>
    </source>
</evidence>
<reference evidence="3" key="1">
    <citation type="submission" date="2021-05" db="EMBL/GenBank/DDBJ databases">
        <title>The genome of the haptophyte Pavlova lutheri (Diacronema luteri, Pavlovales) - a model for lipid biosynthesis in eukaryotic algae.</title>
        <authorList>
            <person name="Hulatt C.J."/>
            <person name="Posewitz M.C."/>
        </authorList>
    </citation>
    <scope>NUCLEOTIDE SEQUENCE</scope>
    <source>
        <strain evidence="3">NIVA-4/92</strain>
    </source>
</reference>
<sequence>MAAGTYEATCDATYDPRQLDDHRELAYPHVLVVIAGGEGAEHVAQRLAHAFRASGRAALMVEIAGLDAQLDAQLAMVVVVAQCDADGLSPPTRKWMRHGRAELLAARRVDVITVALSACHNSAASLKPCGLGASAKLGVRLRAGGAAVDECALYVDVGVDTNVDEALRDYVRMLALGWPVGHGSAPGSPEADGRAEGHDVARGVCAGNGSGTRERSGSERRQPQGAPLGTSRVLVLCITVPSVAAVLALTAVVARRLAGRLRPS</sequence>
<gene>
    <name evidence="3" type="ORF">KFE25_010271</name>
</gene>
<comment type="caution">
    <text evidence="3">The sequence shown here is derived from an EMBL/GenBank/DDBJ whole genome shotgun (WGS) entry which is preliminary data.</text>
</comment>
<dbReference type="AlphaFoldDB" id="A0A8J5X6X7"/>
<keyword evidence="2" id="KW-0472">Membrane</keyword>
<dbReference type="OrthoDB" id="10554776at2759"/>
<name>A0A8J5X6X7_DIALT</name>
<feature type="transmembrane region" description="Helical" evidence="2">
    <location>
        <begin position="233"/>
        <end position="254"/>
    </location>
</feature>
<organism evidence="3 4">
    <name type="scientific">Diacronema lutheri</name>
    <name type="common">Unicellular marine alga</name>
    <name type="synonym">Monochrysis lutheri</name>
    <dbReference type="NCBI Taxonomy" id="2081491"/>
    <lineage>
        <taxon>Eukaryota</taxon>
        <taxon>Haptista</taxon>
        <taxon>Haptophyta</taxon>
        <taxon>Pavlovophyceae</taxon>
        <taxon>Pavlovales</taxon>
        <taxon>Pavlovaceae</taxon>
        <taxon>Diacronema</taxon>
    </lineage>
</organism>
<protein>
    <submittedName>
        <fullName evidence="3">Uncharacterized protein</fullName>
    </submittedName>
</protein>
<keyword evidence="2" id="KW-0812">Transmembrane</keyword>
<dbReference type="Proteomes" id="UP000751190">
    <property type="component" value="Unassembled WGS sequence"/>
</dbReference>
<evidence type="ECO:0000313" key="4">
    <source>
        <dbReference type="Proteomes" id="UP000751190"/>
    </source>
</evidence>
<proteinExistence type="predicted"/>
<keyword evidence="2" id="KW-1133">Transmembrane helix</keyword>
<feature type="compositionally biased region" description="Basic and acidic residues" evidence="1">
    <location>
        <begin position="212"/>
        <end position="222"/>
    </location>
</feature>
<feature type="region of interest" description="Disordered" evidence="1">
    <location>
        <begin position="202"/>
        <end position="226"/>
    </location>
</feature>
<accession>A0A8J5X6X7</accession>
<evidence type="ECO:0000313" key="3">
    <source>
        <dbReference type="EMBL" id="KAG8462446.1"/>
    </source>
</evidence>
<evidence type="ECO:0000256" key="2">
    <source>
        <dbReference type="SAM" id="Phobius"/>
    </source>
</evidence>
<dbReference type="EMBL" id="JAGTXO010000020">
    <property type="protein sequence ID" value="KAG8462446.1"/>
    <property type="molecule type" value="Genomic_DNA"/>
</dbReference>
<keyword evidence="4" id="KW-1185">Reference proteome</keyword>